<reference evidence="10 11" key="1">
    <citation type="submission" date="2025-04" db="UniProtKB">
        <authorList>
            <consortium name="RefSeq"/>
        </authorList>
    </citation>
    <scope>IDENTIFICATION</scope>
</reference>
<organism evidence="9 11">
    <name type="scientific">Acanthaster planci</name>
    <name type="common">Crown-of-thorns starfish</name>
    <dbReference type="NCBI Taxonomy" id="133434"/>
    <lineage>
        <taxon>Eukaryota</taxon>
        <taxon>Metazoa</taxon>
        <taxon>Echinodermata</taxon>
        <taxon>Eleutherozoa</taxon>
        <taxon>Asterozoa</taxon>
        <taxon>Asteroidea</taxon>
        <taxon>Valvatacea</taxon>
        <taxon>Valvatida</taxon>
        <taxon>Acanthasteridae</taxon>
        <taxon>Acanthaster</taxon>
    </lineage>
</organism>
<feature type="domain" description="PLAC" evidence="8">
    <location>
        <begin position="1125"/>
        <end position="1161"/>
    </location>
</feature>
<evidence type="ECO:0000259" key="8">
    <source>
        <dbReference type="PROSITE" id="PS50900"/>
    </source>
</evidence>
<dbReference type="Gene3D" id="2.20.100.10">
    <property type="entry name" value="Thrombospondin type-1 (TSP1) repeat"/>
    <property type="match status" value="4"/>
</dbReference>
<evidence type="ECO:0000313" key="12">
    <source>
        <dbReference type="RefSeq" id="XP_022084314.1"/>
    </source>
</evidence>
<keyword evidence="9" id="KW-1185">Reference proteome</keyword>
<dbReference type="PANTHER" id="PTHR13723:SF281">
    <property type="entry name" value="PAPILIN"/>
    <property type="match status" value="1"/>
</dbReference>
<feature type="region of interest" description="Disordered" evidence="7">
    <location>
        <begin position="739"/>
        <end position="764"/>
    </location>
</feature>
<feature type="compositionally biased region" description="Polar residues" evidence="7">
    <location>
        <begin position="464"/>
        <end position="495"/>
    </location>
</feature>
<evidence type="ECO:0000313" key="9">
    <source>
        <dbReference type="Proteomes" id="UP000694845"/>
    </source>
</evidence>
<dbReference type="SMART" id="SM00209">
    <property type="entry name" value="TSP1"/>
    <property type="match status" value="6"/>
</dbReference>
<feature type="disulfide bond" evidence="6">
    <location>
        <begin position="111"/>
        <end position="149"/>
    </location>
</feature>
<proteinExistence type="predicted"/>
<keyword evidence="4" id="KW-0677">Repeat</keyword>
<dbReference type="GO" id="GO:0005576">
    <property type="term" value="C:extracellular region"/>
    <property type="evidence" value="ECO:0007669"/>
    <property type="project" value="UniProtKB-SubCell"/>
</dbReference>
<dbReference type="OMA" id="KPCEPRW"/>
<evidence type="ECO:0000256" key="5">
    <source>
        <dbReference type="ARBA" id="ARBA00023157"/>
    </source>
</evidence>
<feature type="region of interest" description="Disordered" evidence="7">
    <location>
        <begin position="459"/>
        <end position="578"/>
    </location>
</feature>
<dbReference type="InterPro" id="IPR036383">
    <property type="entry name" value="TSP1_rpt_sf"/>
</dbReference>
<evidence type="ECO:0000256" key="1">
    <source>
        <dbReference type="ARBA" id="ARBA00004613"/>
    </source>
</evidence>
<feature type="compositionally biased region" description="Low complexity" evidence="7">
    <location>
        <begin position="640"/>
        <end position="649"/>
    </location>
</feature>
<evidence type="ECO:0000256" key="3">
    <source>
        <dbReference type="ARBA" id="ARBA00022729"/>
    </source>
</evidence>
<feature type="compositionally biased region" description="Polar residues" evidence="7">
    <location>
        <begin position="511"/>
        <end position="523"/>
    </location>
</feature>
<keyword evidence="5 6" id="KW-1015">Disulfide bond</keyword>
<feature type="compositionally biased region" description="Polar residues" evidence="7">
    <location>
        <begin position="680"/>
        <end position="696"/>
    </location>
</feature>
<evidence type="ECO:0000256" key="6">
    <source>
        <dbReference type="PIRSR" id="PIRSR613273-3"/>
    </source>
</evidence>
<dbReference type="Pfam" id="PF08686">
    <property type="entry name" value="PLAC"/>
    <property type="match status" value="1"/>
</dbReference>
<evidence type="ECO:0000256" key="2">
    <source>
        <dbReference type="ARBA" id="ARBA00022525"/>
    </source>
</evidence>
<feature type="region of interest" description="Disordered" evidence="7">
    <location>
        <begin position="1"/>
        <end position="26"/>
    </location>
</feature>
<feature type="compositionally biased region" description="Polar residues" evidence="7">
    <location>
        <begin position="746"/>
        <end position="757"/>
    </location>
</feature>
<dbReference type="AlphaFoldDB" id="A0A8B7XTY0"/>
<evidence type="ECO:0000256" key="7">
    <source>
        <dbReference type="SAM" id="MobiDB-lite"/>
    </source>
</evidence>
<dbReference type="InterPro" id="IPR013273">
    <property type="entry name" value="ADAMTS/ADAMTS-like"/>
</dbReference>
<dbReference type="PROSITE" id="PS50900">
    <property type="entry name" value="PLAC"/>
    <property type="match status" value="1"/>
</dbReference>
<feature type="disulfide bond" evidence="6">
    <location>
        <begin position="115"/>
        <end position="157"/>
    </location>
</feature>
<dbReference type="PANTHER" id="PTHR13723">
    <property type="entry name" value="ADAMTS A DISINTEGRIN AND METALLOPROTEASE WITH THROMBOSPONDIN MOTIFS PROTEASE"/>
    <property type="match status" value="1"/>
</dbReference>
<sequence>MWTAVKHEQGMSPPAPARRGHGTTVPVQDHSFQTSWASERRMTGGKIYCTRSKVVSCRLSRLILQWLVLLSHMYSTQGLSELRHQLTDTSLNTTAETSSSHWSEYGLWSACNGNCSYAIQYRDRRCLNQRNDFLDSRFCVGSARQYRICRTELTQPCPNPMVLRSELCTAHRESNVTWQAYSHPSVGTCQVACYARKVKASTRAYTVLDQGLPDGTPCSKYRGCDWWNRVSQSQGICLQGQCLDVGCDGTINSTKALDSCGVCGGDGSSCRIVSGRFTETLQGVSTEVVEIPGGAFNVRVYEVEKSRNHLAITDETGRPVLNSFLGIWNPGRYEVAGATATYKRCGVSRFSPGHYEEILIHGATSVKIIISILSREKYTPVHVAYQYSLPLPRSHGSQTTASPTTSVTLEVTTEVAEVIELMTTLATEESYSSGTPFARQGHQNMHNVIAVKTLSYSDDETEADSGSQGTSDQLPSFSQGRSKTSFLEHSTSTEVTKPAAVDKTDMYMEIQNESSGYKQNVDTPDSEDTLENTLPENGNSTSLHERPSTLAKPADMFSETQGNDPWVENVGPEDKQGILPELETSGHLDESRGQTTLKQTSQYISSDSFVPENSTQIIPVTAEPPLSLDPEQPANSTVASSIPSSSPSSGQTDSLENDLFQNRDGNPYVTRHQDEGRGSRSFSEPTNIPATSTQRTITEKDLDDLPDFPLEHRPSMVESTELLFGEVPQIMELIKPSPESLGQAAHPSTASGATSIVISRGDVPEEERRVKPRYLWARTGVAPCSTTCTRGMSRSYAYCTLNGEQVPDNLCDPASKPEVVERECGGKPCEPRWAVGRWSQCTVSCGTGAVYRTVHCWLMIAPGLDTSISNAYCNQSNVPDSVGTCTQSPCGPQWQISDWSECSVACGEGTQTREVHCSAEDGSCNPTLKPSTTKRCFIPTCPSEWTTSRWSQCQGPCTIQHRRVDCVNSRGIIVGANTCPTDSKPLSHRLCGEGCPAQWVAQSYGPCLGDCGSTVRRRRVICAATSAVSGRMQVLANSVCSASQRPGTETSCQLVSCQSRPTRRRRQTPQWLTTPWSVCSVTCGNGRRTRQVTCNRKRNQSHLNCNKDKEPDSWEPCAMGDCPTVNPACSDSPKADCNLIRRANLCRYDSYRRSCCLSCSP</sequence>
<dbReference type="OrthoDB" id="10062690at2759"/>
<evidence type="ECO:0000256" key="4">
    <source>
        <dbReference type="ARBA" id="ARBA00022737"/>
    </source>
</evidence>
<keyword evidence="2" id="KW-0964">Secreted</keyword>
<dbReference type="GeneID" id="110975818"/>
<comment type="subcellular location">
    <subcellularLocation>
        <location evidence="1">Secreted</location>
    </subcellularLocation>
</comment>
<evidence type="ECO:0000313" key="11">
    <source>
        <dbReference type="RefSeq" id="XP_022084313.1"/>
    </source>
</evidence>
<dbReference type="Pfam" id="PF00090">
    <property type="entry name" value="TSP_1"/>
    <property type="match status" value="1"/>
</dbReference>
<feature type="compositionally biased region" description="Polar residues" evidence="7">
    <location>
        <begin position="650"/>
        <end position="664"/>
    </location>
</feature>
<dbReference type="Gene3D" id="2.60.120.830">
    <property type="match status" value="1"/>
</dbReference>
<dbReference type="RefSeq" id="XP_022084312.1">
    <property type="nucleotide sequence ID" value="XM_022228620.1"/>
</dbReference>
<dbReference type="PROSITE" id="PS50092">
    <property type="entry name" value="TSP1"/>
    <property type="match status" value="5"/>
</dbReference>
<name>A0A8B7XTY0_ACAPL</name>
<gene>
    <name evidence="10 11 12" type="primary">LOC110975818</name>
</gene>
<dbReference type="PRINTS" id="PR01857">
    <property type="entry name" value="ADAMTSFAMILY"/>
</dbReference>
<dbReference type="KEGG" id="aplc:110975818"/>
<feature type="region of interest" description="Disordered" evidence="7">
    <location>
        <begin position="623"/>
        <end position="706"/>
    </location>
</feature>
<dbReference type="Pfam" id="PF19030">
    <property type="entry name" value="TSP1_ADAMTS"/>
    <property type="match status" value="4"/>
</dbReference>
<dbReference type="InterPro" id="IPR000884">
    <property type="entry name" value="TSP1_rpt"/>
</dbReference>
<feature type="disulfide bond" evidence="6">
    <location>
        <begin position="126"/>
        <end position="139"/>
    </location>
</feature>
<dbReference type="RefSeq" id="XP_022084313.1">
    <property type="nucleotide sequence ID" value="XM_022228621.1"/>
</dbReference>
<dbReference type="InterPro" id="IPR010294">
    <property type="entry name" value="ADAMTS_spacer1"/>
</dbReference>
<dbReference type="Proteomes" id="UP000694845">
    <property type="component" value="Unplaced"/>
</dbReference>
<feature type="compositionally biased region" description="Polar residues" evidence="7">
    <location>
        <begin position="531"/>
        <end position="542"/>
    </location>
</feature>
<protein>
    <submittedName>
        <fullName evidence="10 11">ADAMTS-like protein 2</fullName>
    </submittedName>
</protein>
<evidence type="ECO:0000313" key="10">
    <source>
        <dbReference type="RefSeq" id="XP_022084312.1"/>
    </source>
</evidence>
<dbReference type="GO" id="GO:0030198">
    <property type="term" value="P:extracellular matrix organization"/>
    <property type="evidence" value="ECO:0007669"/>
    <property type="project" value="InterPro"/>
</dbReference>
<dbReference type="Pfam" id="PF05986">
    <property type="entry name" value="ADAMTS_spacer1"/>
    <property type="match status" value="1"/>
</dbReference>
<keyword evidence="3" id="KW-0732">Signal</keyword>
<dbReference type="InterPro" id="IPR050439">
    <property type="entry name" value="ADAMTS_ADAMTS-like"/>
</dbReference>
<dbReference type="RefSeq" id="XP_022084314.1">
    <property type="nucleotide sequence ID" value="XM_022228622.1"/>
</dbReference>
<dbReference type="SUPFAM" id="SSF82895">
    <property type="entry name" value="TSP-1 type 1 repeat"/>
    <property type="match status" value="4"/>
</dbReference>
<accession>A0A8B7XTY0</accession>
<dbReference type="InterPro" id="IPR010909">
    <property type="entry name" value="PLAC"/>
</dbReference>